<reference evidence="1" key="1">
    <citation type="journal article" date="2019" name="Sci. Rep.">
        <title>Draft genome of Tanacetum cinerariifolium, the natural source of mosquito coil.</title>
        <authorList>
            <person name="Yamashiro T."/>
            <person name="Shiraishi A."/>
            <person name="Satake H."/>
            <person name="Nakayama K."/>
        </authorList>
    </citation>
    <scope>NUCLEOTIDE SEQUENCE</scope>
</reference>
<gene>
    <name evidence="1" type="ORF">Tci_050185</name>
</gene>
<name>A0A6L2MY93_TANCI</name>
<dbReference type="EMBL" id="BKCJ010007626">
    <property type="protein sequence ID" value="GEU78207.1"/>
    <property type="molecule type" value="Genomic_DNA"/>
</dbReference>
<protein>
    <submittedName>
        <fullName evidence="1">Uncharacterized protein</fullName>
    </submittedName>
</protein>
<sequence>MENAIPFVPVPPNGLLARITQELNELRVISAIIDSHLKNVDHTMLLNEIDLDDPDSKDELIDTPLVYPFLDSNDESDNREGIGEFIVIDMADVVMGRTFRAVTQLEYDCVKGEDTSQPPPPPIASTEAPQMVSSVKLPILKKGEYILWTMKIEQYLAHTDYVKNM</sequence>
<proteinExistence type="predicted"/>
<accession>A0A6L2MY93</accession>
<dbReference type="AlphaFoldDB" id="A0A6L2MY93"/>
<evidence type="ECO:0000313" key="1">
    <source>
        <dbReference type="EMBL" id="GEU78207.1"/>
    </source>
</evidence>
<organism evidence="1">
    <name type="scientific">Tanacetum cinerariifolium</name>
    <name type="common">Dalmatian daisy</name>
    <name type="synonym">Chrysanthemum cinerariifolium</name>
    <dbReference type="NCBI Taxonomy" id="118510"/>
    <lineage>
        <taxon>Eukaryota</taxon>
        <taxon>Viridiplantae</taxon>
        <taxon>Streptophyta</taxon>
        <taxon>Embryophyta</taxon>
        <taxon>Tracheophyta</taxon>
        <taxon>Spermatophyta</taxon>
        <taxon>Magnoliopsida</taxon>
        <taxon>eudicotyledons</taxon>
        <taxon>Gunneridae</taxon>
        <taxon>Pentapetalae</taxon>
        <taxon>asterids</taxon>
        <taxon>campanulids</taxon>
        <taxon>Asterales</taxon>
        <taxon>Asteraceae</taxon>
        <taxon>Asteroideae</taxon>
        <taxon>Anthemideae</taxon>
        <taxon>Anthemidinae</taxon>
        <taxon>Tanacetum</taxon>
    </lineage>
</organism>
<comment type="caution">
    <text evidence="1">The sequence shown here is derived from an EMBL/GenBank/DDBJ whole genome shotgun (WGS) entry which is preliminary data.</text>
</comment>